<protein>
    <submittedName>
        <fullName evidence="11">Radial spoke head 10 homolog B-like isoform X1</fullName>
    </submittedName>
</protein>
<dbReference type="PANTHER" id="PTHR46613:SF1">
    <property type="entry name" value="RADIAL SPOKE HEAD 10 HOMOLOG B-RELATED"/>
    <property type="match status" value="1"/>
</dbReference>
<proteinExistence type="predicted"/>
<dbReference type="Pfam" id="PF02493">
    <property type="entry name" value="MORN"/>
    <property type="match status" value="10"/>
</dbReference>
<keyword evidence="3" id="KW-0963">Cytoplasm</keyword>
<feature type="region of interest" description="Disordered" evidence="9">
    <location>
        <begin position="686"/>
        <end position="709"/>
    </location>
</feature>
<comment type="subcellular location">
    <subcellularLocation>
        <location evidence="1">Cell projection</location>
        <location evidence="1">Cilium</location>
        <location evidence="1">Flagellum</location>
    </subcellularLocation>
    <subcellularLocation>
        <location evidence="2">Cytoplasm</location>
        <location evidence="2">Cytoskeleton</location>
        <location evidence="2">Cilium axoneme</location>
    </subcellularLocation>
</comment>
<dbReference type="GeneID" id="106814385"/>
<reference evidence="11" key="1">
    <citation type="submission" date="2025-08" db="UniProtKB">
        <authorList>
            <consortium name="RefSeq"/>
        </authorList>
    </citation>
    <scope>IDENTIFICATION</scope>
</reference>
<evidence type="ECO:0000256" key="5">
    <source>
        <dbReference type="ARBA" id="ARBA00022846"/>
    </source>
</evidence>
<evidence type="ECO:0000256" key="1">
    <source>
        <dbReference type="ARBA" id="ARBA00004230"/>
    </source>
</evidence>
<feature type="region of interest" description="Disordered" evidence="9">
    <location>
        <begin position="725"/>
        <end position="788"/>
    </location>
</feature>
<dbReference type="Proteomes" id="UP000695022">
    <property type="component" value="Unplaced"/>
</dbReference>
<dbReference type="InterPro" id="IPR003409">
    <property type="entry name" value="MORN"/>
</dbReference>
<sequence>MKQSALTATSKQSLKQVVSGSSNHNTSILTLDLSGSNSNITAGFAPTSTTTSSASSTTGTATAVTNTSANINSSASARGLVTIGSTNSVEHVSKGHIDTGTIQETRTEQNPDLQHEKIIVERYEGKFLNNQYHGYGVALFCGGHKYEGHFKFGKMEGSGTYTWNEKCIYEGDFTCNTITGRGKYIWPDGSTYEGEVLNGLRQGQGVFRSPTRPCLYVGEWSKGKRHGKGKVTYNSDGTSYYDGEWKQSELHGHGLRRYSSGNVYEGEWYHGKRQGKGKMHWVNIGETYTGDWHDGFQHGNGVYEWRLSHIQGSQYPITNSYYGYWIRGQCEGYGIFCYASGAKYEGQWQDSMKHGLGKMTFKNGSVHEGQFQRDKILPIPDLGADVRHMPAAMRAFSPRSLAEKHTGKKTEADEDSPVVTEETILQAIPQLPNISSQIHKVQISTTRYIGPLRSIYNFYADLGSPPSDNSRTSIMTKMQLWRLLLDCRVHHKHLSLARIDKLISTPTGGSGDRERPSGTVLFRQLLTSLVILAFHLLHDELAEGIASECSPDEMLSKCMEKLLQDHLLPYACCVQGQFYTDPGCQVIVAKYITRLYNVYAALCSDMQRRSGYVDALATARSFMQWLQKLGILHQFLTANRVLEILSVGDPAVGTAGSYNIEREMTFLDFVEAILLCAEECGSTIDVAESPSNGESQQHLPNPTSTDNTVRNIANECGTIVEGINEEVSDTEDDSHNATQKSLSLRGKSADDLGDSSSAVDCQEKCDTDQHSPTEETDGKPDIDEQTGDEYVLTPDDETLISLVQAELSGFIERVLLPRAETWAEVTRQLAREQSVRASEA</sequence>
<evidence type="ECO:0000313" key="11">
    <source>
        <dbReference type="RefSeq" id="XP_014674178.1"/>
    </source>
</evidence>
<evidence type="ECO:0000256" key="7">
    <source>
        <dbReference type="ARBA" id="ARBA00023212"/>
    </source>
</evidence>
<name>A0ABM1EPQ7_PRICU</name>
<organism evidence="10 11">
    <name type="scientific">Priapulus caudatus</name>
    <name type="common">Priapulid worm</name>
    <dbReference type="NCBI Taxonomy" id="37621"/>
    <lineage>
        <taxon>Eukaryota</taxon>
        <taxon>Metazoa</taxon>
        <taxon>Ecdysozoa</taxon>
        <taxon>Scalidophora</taxon>
        <taxon>Priapulida</taxon>
        <taxon>Priapulimorpha</taxon>
        <taxon>Priapulimorphida</taxon>
        <taxon>Priapulidae</taxon>
        <taxon>Priapulus</taxon>
    </lineage>
</organism>
<keyword evidence="10" id="KW-1185">Reference proteome</keyword>
<evidence type="ECO:0000256" key="9">
    <source>
        <dbReference type="SAM" id="MobiDB-lite"/>
    </source>
</evidence>
<evidence type="ECO:0000313" key="10">
    <source>
        <dbReference type="Proteomes" id="UP000695022"/>
    </source>
</evidence>
<accession>A0ABM1EPQ7</accession>
<evidence type="ECO:0000256" key="4">
    <source>
        <dbReference type="ARBA" id="ARBA00022737"/>
    </source>
</evidence>
<evidence type="ECO:0000256" key="2">
    <source>
        <dbReference type="ARBA" id="ARBA00004430"/>
    </source>
</evidence>
<dbReference type="Gene3D" id="2.20.110.10">
    <property type="entry name" value="Histone H3 K4-specific methyltransferase SET7/9 N-terminal domain"/>
    <property type="match status" value="4"/>
</dbReference>
<gene>
    <name evidence="11" type="primary">LOC106814385</name>
</gene>
<evidence type="ECO:0000256" key="6">
    <source>
        <dbReference type="ARBA" id="ARBA00023069"/>
    </source>
</evidence>
<dbReference type="RefSeq" id="XP_014674178.1">
    <property type="nucleotide sequence ID" value="XM_014818692.1"/>
</dbReference>
<feature type="region of interest" description="Disordered" evidence="9">
    <location>
        <begin position="1"/>
        <end position="21"/>
    </location>
</feature>
<keyword evidence="4" id="KW-0677">Repeat</keyword>
<evidence type="ECO:0000256" key="3">
    <source>
        <dbReference type="ARBA" id="ARBA00022490"/>
    </source>
</evidence>
<dbReference type="SMART" id="SM00698">
    <property type="entry name" value="MORN"/>
    <property type="match status" value="10"/>
</dbReference>
<keyword evidence="6" id="KW-0969">Cilium</keyword>
<evidence type="ECO:0000256" key="8">
    <source>
        <dbReference type="ARBA" id="ARBA00023273"/>
    </source>
</evidence>
<feature type="compositionally biased region" description="Polar residues" evidence="9">
    <location>
        <begin position="689"/>
        <end position="709"/>
    </location>
</feature>
<dbReference type="SUPFAM" id="SSF82185">
    <property type="entry name" value="Histone H3 K4-specific methyltransferase SET7/9 N-terminal domain"/>
    <property type="match status" value="3"/>
</dbReference>
<feature type="compositionally biased region" description="Basic and acidic residues" evidence="9">
    <location>
        <begin position="761"/>
        <end position="782"/>
    </location>
</feature>
<keyword evidence="7" id="KW-0206">Cytoskeleton</keyword>
<dbReference type="PANTHER" id="PTHR46613">
    <property type="entry name" value="RADIAL SPOKE HEAD 10 HOMOLOG B-RELATED"/>
    <property type="match status" value="1"/>
</dbReference>
<keyword evidence="8" id="KW-0966">Cell projection</keyword>
<keyword evidence="5" id="KW-0282">Flagellum</keyword>